<dbReference type="InterPro" id="IPR006683">
    <property type="entry name" value="Thioestr_dom"/>
</dbReference>
<reference evidence="3 4" key="1">
    <citation type="submission" date="2019-11" db="EMBL/GenBank/DDBJ databases">
        <title>Pseudooceanicola pacifica sp. nov., isolated from deep-sea sediment of the Pacific Ocean.</title>
        <authorList>
            <person name="Lyu L."/>
        </authorList>
    </citation>
    <scope>NUCLEOTIDE SEQUENCE [LARGE SCALE GENOMIC DNA]</scope>
    <source>
        <strain evidence="3 4">216_PA32_1</strain>
    </source>
</reference>
<evidence type="ECO:0000259" key="2">
    <source>
        <dbReference type="Pfam" id="PF03061"/>
    </source>
</evidence>
<evidence type="ECO:0000256" key="1">
    <source>
        <dbReference type="ARBA" id="ARBA00022801"/>
    </source>
</evidence>
<dbReference type="RefSeq" id="WP_160383611.1">
    <property type="nucleotide sequence ID" value="NZ_WNXQ01000010.1"/>
</dbReference>
<keyword evidence="1" id="KW-0378">Hydrolase</keyword>
<gene>
    <name evidence="3" type="ORF">GLS40_15275</name>
</gene>
<name>A0A844WGS5_9RHOB</name>
<feature type="domain" description="Thioesterase" evidence="2">
    <location>
        <begin position="36"/>
        <end position="116"/>
    </location>
</feature>
<dbReference type="Pfam" id="PF03061">
    <property type="entry name" value="4HBT"/>
    <property type="match status" value="1"/>
</dbReference>
<dbReference type="CDD" id="cd03443">
    <property type="entry name" value="PaaI_thioesterase"/>
    <property type="match status" value="1"/>
</dbReference>
<accession>A0A844WGS5</accession>
<dbReference type="SUPFAM" id="SSF54637">
    <property type="entry name" value="Thioesterase/thiol ester dehydrase-isomerase"/>
    <property type="match status" value="1"/>
</dbReference>
<evidence type="ECO:0000313" key="4">
    <source>
        <dbReference type="Proteomes" id="UP000443843"/>
    </source>
</evidence>
<dbReference type="EMBL" id="WNXQ01000010">
    <property type="protein sequence ID" value="MWB79399.1"/>
    <property type="molecule type" value="Genomic_DNA"/>
</dbReference>
<dbReference type="Proteomes" id="UP000443843">
    <property type="component" value="Unassembled WGS sequence"/>
</dbReference>
<organism evidence="3 4">
    <name type="scientific">Pseudooceanicola pacificus</name>
    <dbReference type="NCBI Taxonomy" id="2676438"/>
    <lineage>
        <taxon>Bacteria</taxon>
        <taxon>Pseudomonadati</taxon>
        <taxon>Pseudomonadota</taxon>
        <taxon>Alphaproteobacteria</taxon>
        <taxon>Rhodobacterales</taxon>
        <taxon>Paracoccaceae</taxon>
        <taxon>Pseudooceanicola</taxon>
    </lineage>
</organism>
<keyword evidence="4" id="KW-1185">Reference proteome</keyword>
<dbReference type="NCBIfam" id="TIGR00369">
    <property type="entry name" value="unchar_dom_1"/>
    <property type="match status" value="1"/>
</dbReference>
<dbReference type="Gene3D" id="3.10.129.10">
    <property type="entry name" value="Hotdog Thioesterase"/>
    <property type="match status" value="1"/>
</dbReference>
<comment type="caution">
    <text evidence="3">The sequence shown here is derived from an EMBL/GenBank/DDBJ whole genome shotgun (WGS) entry which is preliminary data.</text>
</comment>
<dbReference type="AlphaFoldDB" id="A0A844WGS5"/>
<evidence type="ECO:0000313" key="3">
    <source>
        <dbReference type="EMBL" id="MWB79399.1"/>
    </source>
</evidence>
<sequence>MADTEFDGTIQFTAHEVTGEIATGEMPVQPGILNPFGTVHAGAMIWFADVIATRLVLGGVSTEKGMKGFPLAVNLSANLLANTTEGTLTARAEYVKRGRRLSVVRTAVFRADGRQLIDVTTSHVPSE</sequence>
<dbReference type="InterPro" id="IPR029069">
    <property type="entry name" value="HotDog_dom_sf"/>
</dbReference>
<proteinExistence type="predicted"/>
<protein>
    <submittedName>
        <fullName evidence="3">Hotdog fold thioesterase</fullName>
    </submittedName>
</protein>
<dbReference type="GO" id="GO:0016289">
    <property type="term" value="F:acyl-CoA hydrolase activity"/>
    <property type="evidence" value="ECO:0007669"/>
    <property type="project" value="UniProtKB-ARBA"/>
</dbReference>
<dbReference type="InterPro" id="IPR003736">
    <property type="entry name" value="PAAI_dom"/>
</dbReference>